<dbReference type="SMART" id="SM00387">
    <property type="entry name" value="HATPase_c"/>
    <property type="match status" value="1"/>
</dbReference>
<evidence type="ECO:0000313" key="15">
    <source>
        <dbReference type="EMBL" id="CCF85867.1"/>
    </source>
</evidence>
<evidence type="ECO:0000256" key="6">
    <source>
        <dbReference type="ARBA" id="ARBA00022692"/>
    </source>
</evidence>
<evidence type="ECO:0000256" key="4">
    <source>
        <dbReference type="ARBA" id="ARBA00022553"/>
    </source>
</evidence>
<evidence type="ECO:0000256" key="2">
    <source>
        <dbReference type="ARBA" id="ARBA00004370"/>
    </source>
</evidence>
<dbReference type="EMBL" id="CAGS01000555">
    <property type="protein sequence ID" value="CCF85867.1"/>
    <property type="molecule type" value="Genomic_DNA"/>
</dbReference>
<dbReference type="Pfam" id="PF00512">
    <property type="entry name" value="HisKA"/>
    <property type="match status" value="1"/>
</dbReference>
<evidence type="ECO:0000256" key="3">
    <source>
        <dbReference type="ARBA" id="ARBA00012438"/>
    </source>
</evidence>
<organism evidence="15 16">
    <name type="scientific">Nitrolancea hollandica Lb</name>
    <dbReference type="NCBI Taxonomy" id="1129897"/>
    <lineage>
        <taxon>Bacteria</taxon>
        <taxon>Pseudomonadati</taxon>
        <taxon>Thermomicrobiota</taxon>
        <taxon>Thermomicrobia</taxon>
        <taxon>Sphaerobacterales</taxon>
        <taxon>Sphaerobacterineae</taxon>
        <taxon>Sphaerobacteraceae</taxon>
        <taxon>Nitrolancea</taxon>
    </lineage>
</organism>
<gene>
    <name evidence="15" type="ORF">NITHO_5990003</name>
</gene>
<dbReference type="InterPro" id="IPR003594">
    <property type="entry name" value="HATPase_dom"/>
</dbReference>
<dbReference type="GO" id="GO:0000155">
    <property type="term" value="F:phosphorelay sensor kinase activity"/>
    <property type="evidence" value="ECO:0007669"/>
    <property type="project" value="InterPro"/>
</dbReference>
<comment type="caution">
    <text evidence="15">The sequence shown here is derived from an EMBL/GenBank/DDBJ whole genome shotgun (WGS) entry which is preliminary data.</text>
</comment>
<evidence type="ECO:0000256" key="10">
    <source>
        <dbReference type="ARBA" id="ARBA00023136"/>
    </source>
</evidence>
<evidence type="ECO:0000256" key="12">
    <source>
        <dbReference type="SAM" id="Phobius"/>
    </source>
</evidence>
<keyword evidence="5 15" id="KW-0808">Transferase</keyword>
<reference evidence="15 16" key="1">
    <citation type="journal article" date="2012" name="ISME J.">
        <title>Nitrification expanded: discovery, physiology and genomics of a nitrite-oxidizing bacterium from the phylum Chloroflexi.</title>
        <authorList>
            <person name="Sorokin D.Y."/>
            <person name="Lucker S."/>
            <person name="Vejmelkova D."/>
            <person name="Kostrikina N.A."/>
            <person name="Kleerebezem R."/>
            <person name="Rijpstra W.I."/>
            <person name="Damste J.S."/>
            <person name="Le Paslier D."/>
            <person name="Muyzer G."/>
            <person name="Wagner M."/>
            <person name="van Loosdrecht M.C."/>
            <person name="Daims H."/>
        </authorList>
    </citation>
    <scope>NUCLEOTIDE SEQUENCE [LARGE SCALE GENOMIC DNA]</scope>
    <source>
        <strain evidence="16">none</strain>
    </source>
</reference>
<keyword evidence="6 12" id="KW-0812">Transmembrane</keyword>
<evidence type="ECO:0000256" key="7">
    <source>
        <dbReference type="ARBA" id="ARBA00022777"/>
    </source>
</evidence>
<accession>I4EMF4</accession>
<dbReference type="Proteomes" id="UP000004221">
    <property type="component" value="Unassembled WGS sequence"/>
</dbReference>
<dbReference type="FunFam" id="3.30.565.10:FF:000006">
    <property type="entry name" value="Sensor histidine kinase WalK"/>
    <property type="match status" value="1"/>
</dbReference>
<comment type="catalytic activity">
    <reaction evidence="1">
        <text>ATP + protein L-histidine = ADP + protein N-phospho-L-histidine.</text>
        <dbReference type="EC" id="2.7.13.3"/>
    </reaction>
</comment>
<comment type="subcellular location">
    <subcellularLocation>
        <location evidence="2">Membrane</location>
    </subcellularLocation>
</comment>
<evidence type="ECO:0000313" key="16">
    <source>
        <dbReference type="Proteomes" id="UP000004221"/>
    </source>
</evidence>
<evidence type="ECO:0000256" key="11">
    <source>
        <dbReference type="SAM" id="MobiDB-lite"/>
    </source>
</evidence>
<dbReference type="AlphaFoldDB" id="I4EMF4"/>
<dbReference type="PANTHER" id="PTHR45436">
    <property type="entry name" value="SENSOR HISTIDINE KINASE YKOH"/>
    <property type="match status" value="1"/>
</dbReference>
<dbReference type="InterPro" id="IPR003660">
    <property type="entry name" value="HAMP_dom"/>
</dbReference>
<dbReference type="CDD" id="cd00075">
    <property type="entry name" value="HATPase"/>
    <property type="match status" value="1"/>
</dbReference>
<dbReference type="RefSeq" id="WP_008481139.1">
    <property type="nucleotide sequence ID" value="NZ_CAGS01000555.1"/>
</dbReference>
<dbReference type="Pfam" id="PF02518">
    <property type="entry name" value="HATPase_c"/>
    <property type="match status" value="1"/>
</dbReference>
<dbReference type="PANTHER" id="PTHR45436:SF5">
    <property type="entry name" value="SENSOR HISTIDINE KINASE TRCS"/>
    <property type="match status" value="1"/>
</dbReference>
<dbReference type="Gene3D" id="3.30.565.10">
    <property type="entry name" value="Histidine kinase-like ATPase, C-terminal domain"/>
    <property type="match status" value="1"/>
</dbReference>
<dbReference type="GO" id="GO:0005886">
    <property type="term" value="C:plasma membrane"/>
    <property type="evidence" value="ECO:0007669"/>
    <property type="project" value="TreeGrafter"/>
</dbReference>
<dbReference type="FunFam" id="1.10.287.130:FF:000001">
    <property type="entry name" value="Two-component sensor histidine kinase"/>
    <property type="match status" value="1"/>
</dbReference>
<evidence type="ECO:0000256" key="9">
    <source>
        <dbReference type="ARBA" id="ARBA00023012"/>
    </source>
</evidence>
<keyword evidence="4" id="KW-0597">Phosphoprotein</keyword>
<evidence type="ECO:0000256" key="5">
    <source>
        <dbReference type="ARBA" id="ARBA00022679"/>
    </source>
</evidence>
<dbReference type="Gene3D" id="1.10.287.130">
    <property type="match status" value="1"/>
</dbReference>
<protein>
    <recommendedName>
        <fullName evidence="3">histidine kinase</fullName>
        <ecNumber evidence="3">2.7.13.3</ecNumber>
    </recommendedName>
</protein>
<dbReference type="PROSITE" id="PS50885">
    <property type="entry name" value="HAMP"/>
    <property type="match status" value="1"/>
</dbReference>
<dbReference type="InterPro" id="IPR005467">
    <property type="entry name" value="His_kinase_dom"/>
</dbReference>
<keyword evidence="8 12" id="KW-1133">Transmembrane helix</keyword>
<dbReference type="PROSITE" id="PS50109">
    <property type="entry name" value="HIS_KIN"/>
    <property type="match status" value="1"/>
</dbReference>
<dbReference type="CDD" id="cd00082">
    <property type="entry name" value="HisKA"/>
    <property type="match status" value="1"/>
</dbReference>
<sequence>MITSLRARLVVSHLAVVALVLALTTMVAIVPIRHAQTQLEVRRIQDTAIPLSNNLGLILAFPDLSDKLKLDFIRRNLNAQAQGTKIRLILLNRDAQVIHDTGSSTTEGTTIDSFHSPISALYSRGNLSNQAYVVAGAGHFEGRQVWLIPVVGPDNNLVIALLTPPNIFPLLRDFFLPLMLSSIVGVLGAIAASVYLSQSIARPISRLTRAADAVSAGDLGQQVPDEENTEVGRLVRSFNGMVQRLRITYDSQRQLLANIAHELRTPLTSIHGYAQALRDGVFSSDAERDRALATITEESDRVNALVVQILQLARLESGQSEPRMVPLNAVDVIDRIIRRHEVEAELAGVELVSEIREPQEVIADDVLLDQAIDNLVSNALRHTKAGGRVTISAISTVGTTGVPKLRIWVSDTGVGIPAGEIPHIFDRFYRASDQTAGAGVNGGFGLGLAIVREIVVSHGGTVSVESQPGQGTTFTIDLPRKDKAPKAARGGLSPRFDSLPSG</sequence>
<keyword evidence="7" id="KW-0418">Kinase</keyword>
<proteinExistence type="predicted"/>
<evidence type="ECO:0000256" key="8">
    <source>
        <dbReference type="ARBA" id="ARBA00022989"/>
    </source>
</evidence>
<keyword evidence="10 12" id="KW-0472">Membrane</keyword>
<feature type="region of interest" description="Disordered" evidence="11">
    <location>
        <begin position="467"/>
        <end position="502"/>
    </location>
</feature>
<dbReference type="SUPFAM" id="SSF158472">
    <property type="entry name" value="HAMP domain-like"/>
    <property type="match status" value="1"/>
</dbReference>
<keyword evidence="16" id="KW-1185">Reference proteome</keyword>
<dbReference type="InterPro" id="IPR003661">
    <property type="entry name" value="HisK_dim/P_dom"/>
</dbReference>
<evidence type="ECO:0000256" key="1">
    <source>
        <dbReference type="ARBA" id="ARBA00000085"/>
    </source>
</evidence>
<dbReference type="InterPro" id="IPR004358">
    <property type="entry name" value="Sig_transdc_His_kin-like_C"/>
</dbReference>
<dbReference type="InterPro" id="IPR050428">
    <property type="entry name" value="TCS_sensor_his_kinase"/>
</dbReference>
<evidence type="ECO:0000259" key="13">
    <source>
        <dbReference type="PROSITE" id="PS50109"/>
    </source>
</evidence>
<dbReference type="PRINTS" id="PR00344">
    <property type="entry name" value="BCTRLSENSOR"/>
</dbReference>
<dbReference type="SUPFAM" id="SSF55874">
    <property type="entry name" value="ATPase domain of HSP90 chaperone/DNA topoisomerase II/histidine kinase"/>
    <property type="match status" value="1"/>
</dbReference>
<dbReference type="CDD" id="cd06225">
    <property type="entry name" value="HAMP"/>
    <property type="match status" value="1"/>
</dbReference>
<feature type="domain" description="Histidine kinase" evidence="13">
    <location>
        <begin position="258"/>
        <end position="482"/>
    </location>
</feature>
<evidence type="ECO:0000259" key="14">
    <source>
        <dbReference type="PROSITE" id="PS50885"/>
    </source>
</evidence>
<feature type="domain" description="HAMP" evidence="14">
    <location>
        <begin position="198"/>
        <end position="250"/>
    </location>
</feature>
<dbReference type="Pfam" id="PF00672">
    <property type="entry name" value="HAMP"/>
    <property type="match status" value="1"/>
</dbReference>
<name>I4EMF4_9BACT</name>
<dbReference type="OrthoDB" id="9800372at2"/>
<dbReference type="SMART" id="SM00388">
    <property type="entry name" value="HisKA"/>
    <property type="match status" value="1"/>
</dbReference>
<dbReference type="SMART" id="SM00304">
    <property type="entry name" value="HAMP"/>
    <property type="match status" value="1"/>
</dbReference>
<feature type="transmembrane region" description="Helical" evidence="12">
    <location>
        <begin position="174"/>
        <end position="196"/>
    </location>
</feature>
<dbReference type="InterPro" id="IPR036097">
    <property type="entry name" value="HisK_dim/P_sf"/>
</dbReference>
<dbReference type="SUPFAM" id="SSF47384">
    <property type="entry name" value="Homodimeric domain of signal transducing histidine kinase"/>
    <property type="match status" value="1"/>
</dbReference>
<keyword evidence="9" id="KW-0902">Two-component regulatory system</keyword>
<dbReference type="EC" id="2.7.13.3" evidence="3"/>
<dbReference type="Gene3D" id="6.10.340.10">
    <property type="match status" value="1"/>
</dbReference>
<dbReference type="InterPro" id="IPR036890">
    <property type="entry name" value="HATPase_C_sf"/>
</dbReference>